<dbReference type="KEGG" id="hna:Hneap_1303"/>
<gene>
    <name evidence="1" type="ordered locus">Hneap_1303</name>
</gene>
<evidence type="ECO:0000313" key="1">
    <source>
        <dbReference type="EMBL" id="ACX96138.1"/>
    </source>
</evidence>
<reference evidence="1 2" key="1">
    <citation type="submission" date="2009-10" db="EMBL/GenBank/DDBJ databases">
        <title>Complete sequence of Halothiobacillus neapolitanus c2.</title>
        <authorList>
            <consortium name="US DOE Joint Genome Institute"/>
            <person name="Lucas S."/>
            <person name="Copeland A."/>
            <person name="Lapidus A."/>
            <person name="Glavina del Rio T."/>
            <person name="Tice H."/>
            <person name="Bruce D."/>
            <person name="Goodwin L."/>
            <person name="Pitluck S."/>
            <person name="Davenport K."/>
            <person name="Brettin T."/>
            <person name="Detter J.C."/>
            <person name="Han C."/>
            <person name="Tapia R."/>
            <person name="Larimer F."/>
            <person name="Land M."/>
            <person name="Hauser L."/>
            <person name="Kyrpides N."/>
            <person name="Mikhailova N."/>
            <person name="Kerfeld C."/>
            <person name="Cannon G."/>
            <person name="Heinhort S."/>
        </authorList>
    </citation>
    <scope>NUCLEOTIDE SEQUENCE [LARGE SCALE GENOMIC DNA]</scope>
    <source>
        <strain evidence="2">ATCC 23641 / c2</strain>
    </source>
</reference>
<dbReference type="STRING" id="555778.Hneap_1303"/>
<dbReference type="eggNOG" id="COG4328">
    <property type="taxonomic scope" value="Bacteria"/>
</dbReference>
<dbReference type="Pfam" id="PF04250">
    <property type="entry name" value="DUF429"/>
    <property type="match status" value="1"/>
</dbReference>
<dbReference type="InterPro" id="IPR008306">
    <property type="entry name" value="UCP018008"/>
</dbReference>
<keyword evidence="2" id="KW-1185">Reference proteome</keyword>
<dbReference type="EMBL" id="CP001801">
    <property type="protein sequence ID" value="ACX96138.1"/>
    <property type="molecule type" value="Genomic_DNA"/>
</dbReference>
<sequence length="246" mass="27368">MTLAGIDMAWITASHPTAIAFGELQNDQLTLIAIQPDLLGLSCIQNALESAPDLRGVAIDAPTIITNQYGARACERELARCYGGRKAGCHPTNRDRYPEADSVALSDWLAHRRHEHACQQATKWQIECYPHPALIEIFQLAERHLYKKGPVPARQQGQIELAQRLKSLAQSPKLALIVAGEWSHHFSAEYIQSLRGRSLKQNEDVLDAIICLYIAGLFARSEPGQLFGSVDLGYIYVPQCHCESRQ</sequence>
<organism evidence="1 2">
    <name type="scientific">Halothiobacillus neapolitanus (strain ATCC 23641 / DSM 15147 / CIP 104769 / NCIMB 8539 / c2)</name>
    <name type="common">Thiobacillus neapolitanus</name>
    <dbReference type="NCBI Taxonomy" id="555778"/>
    <lineage>
        <taxon>Bacteria</taxon>
        <taxon>Pseudomonadati</taxon>
        <taxon>Pseudomonadota</taxon>
        <taxon>Gammaproteobacteria</taxon>
        <taxon>Chromatiales</taxon>
        <taxon>Halothiobacillaceae</taxon>
        <taxon>Halothiobacillus</taxon>
    </lineage>
</organism>
<dbReference type="OrthoDB" id="9801824at2"/>
<dbReference type="InterPro" id="IPR007362">
    <property type="entry name" value="DUF429"/>
</dbReference>
<dbReference type="PIRSF" id="PIRSF018008">
    <property type="entry name" value="UCP018008"/>
    <property type="match status" value="1"/>
</dbReference>
<proteinExistence type="predicted"/>
<accession>D0L0B5</accession>
<evidence type="ECO:0008006" key="3">
    <source>
        <dbReference type="Google" id="ProtNLM"/>
    </source>
</evidence>
<dbReference type="AlphaFoldDB" id="D0L0B5"/>
<dbReference type="HOGENOM" id="CLU_065544_0_0_6"/>
<dbReference type="RefSeq" id="WP_012824172.1">
    <property type="nucleotide sequence ID" value="NC_013422.1"/>
</dbReference>
<dbReference type="Proteomes" id="UP000009102">
    <property type="component" value="Chromosome"/>
</dbReference>
<protein>
    <recommendedName>
        <fullName evidence="3">DUF429 domain-containing protein</fullName>
    </recommendedName>
</protein>
<evidence type="ECO:0000313" key="2">
    <source>
        <dbReference type="Proteomes" id="UP000009102"/>
    </source>
</evidence>
<name>D0L0B5_HALNC</name>